<gene>
    <name evidence="1" type="ORF">CDAR_23101</name>
</gene>
<comment type="caution">
    <text evidence="1">The sequence shown here is derived from an EMBL/GenBank/DDBJ whole genome shotgun (WGS) entry which is preliminary data.</text>
</comment>
<organism evidence="1 2">
    <name type="scientific">Caerostris darwini</name>
    <dbReference type="NCBI Taxonomy" id="1538125"/>
    <lineage>
        <taxon>Eukaryota</taxon>
        <taxon>Metazoa</taxon>
        <taxon>Ecdysozoa</taxon>
        <taxon>Arthropoda</taxon>
        <taxon>Chelicerata</taxon>
        <taxon>Arachnida</taxon>
        <taxon>Araneae</taxon>
        <taxon>Araneomorphae</taxon>
        <taxon>Entelegynae</taxon>
        <taxon>Araneoidea</taxon>
        <taxon>Araneidae</taxon>
        <taxon>Caerostris</taxon>
    </lineage>
</organism>
<evidence type="ECO:0000313" key="2">
    <source>
        <dbReference type="Proteomes" id="UP001054837"/>
    </source>
</evidence>
<dbReference type="Proteomes" id="UP001054837">
    <property type="component" value="Unassembled WGS sequence"/>
</dbReference>
<protein>
    <submittedName>
        <fullName evidence="1">Uncharacterized protein</fullName>
    </submittedName>
</protein>
<keyword evidence="2" id="KW-1185">Reference proteome</keyword>
<dbReference type="AlphaFoldDB" id="A0AAV4W1Q9"/>
<dbReference type="EMBL" id="BPLQ01013954">
    <property type="protein sequence ID" value="GIY76134.1"/>
    <property type="molecule type" value="Genomic_DNA"/>
</dbReference>
<reference evidence="1 2" key="1">
    <citation type="submission" date="2021-06" db="EMBL/GenBank/DDBJ databases">
        <title>Caerostris darwini draft genome.</title>
        <authorList>
            <person name="Kono N."/>
            <person name="Arakawa K."/>
        </authorList>
    </citation>
    <scope>NUCLEOTIDE SEQUENCE [LARGE SCALE GENOMIC DNA]</scope>
</reference>
<proteinExistence type="predicted"/>
<accession>A0AAV4W1Q9</accession>
<evidence type="ECO:0000313" key="1">
    <source>
        <dbReference type="EMBL" id="GIY76134.1"/>
    </source>
</evidence>
<name>A0AAV4W1Q9_9ARAC</name>
<sequence>MWEHSWHRHDQFSATPSSLYRLRRIDNHARQDYEIVQYTETVVKVSFEASFGKKHQRVSYDQAVGENAVQRNHPLFSLEVGIVLQHLEYLTDLLQYSHKLSTMFPDGEPCCTLQCESKKKCAFNFFFRKCQKPEKLKKQRKYQDPEAYAPYASTKLDIKSIFAT</sequence>